<reference evidence="1" key="1">
    <citation type="journal article" date="2023" name="Plant Biotechnol. J.">
        <title>Chromosome-level wild Hevea brasiliensis genome provides new tools for genomic-assisted breeding and valuable loci to elevate rubber yield.</title>
        <authorList>
            <person name="Cheng H."/>
            <person name="Song X."/>
            <person name="Hu Y."/>
            <person name="Wu T."/>
            <person name="Yang Q."/>
            <person name="An Z."/>
            <person name="Feng S."/>
            <person name="Deng Z."/>
            <person name="Wu W."/>
            <person name="Zeng X."/>
            <person name="Tu M."/>
            <person name="Wang X."/>
            <person name="Huang H."/>
        </authorList>
    </citation>
    <scope>NUCLEOTIDE SEQUENCE</scope>
    <source>
        <strain evidence="1">MT/VB/25A 57/8</strain>
    </source>
</reference>
<proteinExistence type="predicted"/>
<organism evidence="1 2">
    <name type="scientific">Hevea brasiliensis</name>
    <name type="common">Para rubber tree</name>
    <name type="synonym">Siphonia brasiliensis</name>
    <dbReference type="NCBI Taxonomy" id="3981"/>
    <lineage>
        <taxon>Eukaryota</taxon>
        <taxon>Viridiplantae</taxon>
        <taxon>Streptophyta</taxon>
        <taxon>Embryophyta</taxon>
        <taxon>Tracheophyta</taxon>
        <taxon>Spermatophyta</taxon>
        <taxon>Magnoliopsida</taxon>
        <taxon>eudicotyledons</taxon>
        <taxon>Gunneridae</taxon>
        <taxon>Pentapetalae</taxon>
        <taxon>rosids</taxon>
        <taxon>fabids</taxon>
        <taxon>Malpighiales</taxon>
        <taxon>Euphorbiaceae</taxon>
        <taxon>Crotonoideae</taxon>
        <taxon>Micrandreae</taxon>
        <taxon>Hevea</taxon>
    </lineage>
</organism>
<sequence length="64" mass="7219">MKSNRSAASRCTILPFFLSLAYSCPTYYRSSTNLSIYSSTFMFTVCLNYSTLTTFNSLELFGKA</sequence>
<accession>A0ABQ9MSW0</accession>
<gene>
    <name evidence="1" type="ORF">P3X46_007237</name>
</gene>
<evidence type="ECO:0000313" key="2">
    <source>
        <dbReference type="Proteomes" id="UP001174677"/>
    </source>
</evidence>
<name>A0ABQ9MSW0_HEVBR</name>
<evidence type="ECO:0000313" key="1">
    <source>
        <dbReference type="EMBL" id="KAJ9183374.1"/>
    </source>
</evidence>
<comment type="caution">
    <text evidence="1">The sequence shown here is derived from an EMBL/GenBank/DDBJ whole genome shotgun (WGS) entry which is preliminary data.</text>
</comment>
<keyword evidence="2" id="KW-1185">Reference proteome</keyword>
<dbReference type="Proteomes" id="UP001174677">
    <property type="component" value="Chromosome 4"/>
</dbReference>
<dbReference type="PROSITE" id="PS51257">
    <property type="entry name" value="PROKAR_LIPOPROTEIN"/>
    <property type="match status" value="1"/>
</dbReference>
<dbReference type="EMBL" id="JARPOI010000004">
    <property type="protein sequence ID" value="KAJ9183374.1"/>
    <property type="molecule type" value="Genomic_DNA"/>
</dbReference>
<protein>
    <submittedName>
        <fullName evidence="1">Uncharacterized protein</fullName>
    </submittedName>
</protein>